<protein>
    <submittedName>
        <fullName evidence="2">Uncharacterized protein</fullName>
    </submittedName>
</protein>
<keyword evidence="1" id="KW-0812">Transmembrane</keyword>
<keyword evidence="3" id="KW-1185">Reference proteome</keyword>
<sequence>MTDLRQLLTDIGERAGSYDVTERALTITRRRRRRRAAVGTTAAALAVAAIATWSLWPGAPGSAPDPAVSPSAGPSLPTSCTLGSLPLPDGATYGVVYQVDPTGRYAVGGTDVDAKKYDRDLLFWDGDAVRRLSLPGRLQYFHDVNSAGTALASAVIDGKESAWVYRDGEFTRLDGEAFASDLNESGVIAGTISSGPDGPGGQPVRWRTPDSPMELLPLPPGDWRHGVLVRGIDDDGTIVMGGYENSAKDQMAYALRPDGSWQELTPTIDGVTGRNVSVYAIRGGWVVGQVLLPDGTGQRGSGITGVLWNLRTGKAQSLGRSGPPTVVNAQGWTVHETEPVFGPRGQTRTPVPTPAGSLWLLSPAGDRTAVPAPAGQTPWHVQVYSVSDDGRVLVGLRQLSEPYGKDHVPVRWRCS</sequence>
<keyword evidence="1" id="KW-1133">Transmembrane helix</keyword>
<evidence type="ECO:0000313" key="2">
    <source>
        <dbReference type="EMBL" id="GIF78814.1"/>
    </source>
</evidence>
<feature type="transmembrane region" description="Helical" evidence="1">
    <location>
        <begin position="36"/>
        <end position="56"/>
    </location>
</feature>
<proteinExistence type="predicted"/>
<evidence type="ECO:0000313" key="3">
    <source>
        <dbReference type="Proteomes" id="UP000601223"/>
    </source>
</evidence>
<keyword evidence="1" id="KW-0472">Membrane</keyword>
<dbReference type="Proteomes" id="UP000601223">
    <property type="component" value="Unassembled WGS sequence"/>
</dbReference>
<comment type="caution">
    <text evidence="2">The sequence shown here is derived from an EMBL/GenBank/DDBJ whole genome shotgun (WGS) entry which is preliminary data.</text>
</comment>
<name>A0A8J3JIK7_9ACTN</name>
<accession>A0A8J3JIK7</accession>
<dbReference type="EMBL" id="BONF01000002">
    <property type="protein sequence ID" value="GIF78814.1"/>
    <property type="molecule type" value="Genomic_DNA"/>
</dbReference>
<evidence type="ECO:0000256" key="1">
    <source>
        <dbReference type="SAM" id="Phobius"/>
    </source>
</evidence>
<reference evidence="2 3" key="1">
    <citation type="submission" date="2021-01" db="EMBL/GenBank/DDBJ databases">
        <title>Whole genome shotgun sequence of Catellatospora bangladeshensis NBRC 107357.</title>
        <authorList>
            <person name="Komaki H."/>
            <person name="Tamura T."/>
        </authorList>
    </citation>
    <scope>NUCLEOTIDE SEQUENCE [LARGE SCALE GENOMIC DNA]</scope>
    <source>
        <strain evidence="2 3">NBRC 107357</strain>
    </source>
</reference>
<dbReference type="RefSeq" id="WP_203740515.1">
    <property type="nucleotide sequence ID" value="NZ_BONF01000002.1"/>
</dbReference>
<gene>
    <name evidence="2" type="ORF">Cba03nite_01630</name>
</gene>
<dbReference type="AlphaFoldDB" id="A0A8J3JIK7"/>
<organism evidence="2 3">
    <name type="scientific">Catellatospora bangladeshensis</name>
    <dbReference type="NCBI Taxonomy" id="310355"/>
    <lineage>
        <taxon>Bacteria</taxon>
        <taxon>Bacillati</taxon>
        <taxon>Actinomycetota</taxon>
        <taxon>Actinomycetes</taxon>
        <taxon>Micromonosporales</taxon>
        <taxon>Micromonosporaceae</taxon>
        <taxon>Catellatospora</taxon>
    </lineage>
</organism>